<keyword evidence="2" id="KW-1185">Reference proteome</keyword>
<dbReference type="RefSeq" id="WP_149731466.1">
    <property type="nucleotide sequence ID" value="NZ_FMXB01000005.1"/>
</dbReference>
<dbReference type="EMBL" id="FMXB01000005">
    <property type="protein sequence ID" value="SDA49095.1"/>
    <property type="molecule type" value="Genomic_DNA"/>
</dbReference>
<dbReference type="SUPFAM" id="SSF48452">
    <property type="entry name" value="TPR-like"/>
    <property type="match status" value="1"/>
</dbReference>
<dbReference type="Gene3D" id="1.25.40.10">
    <property type="entry name" value="Tetratricopeptide repeat domain"/>
    <property type="match status" value="1"/>
</dbReference>
<protein>
    <recommendedName>
        <fullName evidence="3">TPR repeat-containing protein</fullName>
    </recommendedName>
</protein>
<proteinExistence type="predicted"/>
<evidence type="ECO:0000313" key="1">
    <source>
        <dbReference type="EMBL" id="SDA49095.1"/>
    </source>
</evidence>
<accession>A0A1G5VVQ6</accession>
<sequence length="376" mass="43184">MNSGNFSTEIKRCEEFLAEKSFKKADESISNAIHINRDSPYAWYLKAKVSIGLLDYQNALEACRNAISIDRKGEYIKLKENIENFIDLQDGDLALAAYPNKIDNMLVLTSSKNIRLLSDRKPNKMVYIGILDSIKEDVCSNDSSHEDIYLKVKGLSERFIDLDFIPNSSNNPRRVVGAYGFKRAAIDSNSCKTVQIGSMIHELAHHLLFEIFKNVIMYVYESQNTDTIEAFGWYSLTSNVYWLLMNEYCAHTVECYYMHLNNYESFNNILRIKKDLDLKRVKEAVELGNGLAGDIIYILDGFFTDEVSKEIKMQFCSDRVILMKKGCEFKSDVKLGDEEKFNMINSILKETLINVKINFSYGELNQFKKIFADIGS</sequence>
<name>A0A1G5VVQ6_9EURY</name>
<organism evidence="1 2">
    <name type="scientific">Methanobrevibacter millerae</name>
    <dbReference type="NCBI Taxonomy" id="230361"/>
    <lineage>
        <taxon>Archaea</taxon>
        <taxon>Methanobacteriati</taxon>
        <taxon>Methanobacteriota</taxon>
        <taxon>Methanomada group</taxon>
        <taxon>Methanobacteria</taxon>
        <taxon>Methanobacteriales</taxon>
        <taxon>Methanobacteriaceae</taxon>
        <taxon>Methanobrevibacter</taxon>
    </lineage>
</organism>
<dbReference type="Proteomes" id="UP000323439">
    <property type="component" value="Unassembled WGS sequence"/>
</dbReference>
<evidence type="ECO:0000313" key="2">
    <source>
        <dbReference type="Proteomes" id="UP000323439"/>
    </source>
</evidence>
<reference evidence="1 2" key="1">
    <citation type="submission" date="2016-10" db="EMBL/GenBank/DDBJ databases">
        <authorList>
            <person name="Varghese N."/>
            <person name="Submissions S."/>
        </authorList>
    </citation>
    <scope>NUCLEOTIDE SEQUENCE [LARGE SCALE GENOMIC DNA]</scope>
    <source>
        <strain evidence="1 2">DSM 16643</strain>
    </source>
</reference>
<gene>
    <name evidence="1" type="ORF">SAMN02910315_00888</name>
</gene>
<dbReference type="AlphaFoldDB" id="A0A1G5VVQ6"/>
<evidence type="ECO:0008006" key="3">
    <source>
        <dbReference type="Google" id="ProtNLM"/>
    </source>
</evidence>
<dbReference type="InterPro" id="IPR011990">
    <property type="entry name" value="TPR-like_helical_dom_sf"/>
</dbReference>